<dbReference type="CDD" id="cd07010">
    <property type="entry name" value="cupin_PMI_type_I_N_bac"/>
    <property type="match status" value="1"/>
</dbReference>
<dbReference type="Gene3D" id="2.60.120.10">
    <property type="entry name" value="Jelly Rolls"/>
    <property type="match status" value="1"/>
</dbReference>
<dbReference type="InterPro" id="IPR051804">
    <property type="entry name" value="Carb_Metab_Reg_Kinase/Isom"/>
</dbReference>
<dbReference type="GO" id="GO:0046872">
    <property type="term" value="F:metal ion binding"/>
    <property type="evidence" value="ECO:0007669"/>
    <property type="project" value="UniProtKB-KW"/>
</dbReference>
<accession>A0A4R2F763</accession>
<proteinExistence type="predicted"/>
<evidence type="ECO:0000313" key="4">
    <source>
        <dbReference type="Proteomes" id="UP000294830"/>
    </source>
</evidence>
<keyword evidence="3" id="KW-0413">Isomerase</keyword>
<keyword evidence="2" id="KW-0862">Zinc</keyword>
<dbReference type="SUPFAM" id="SSF51182">
    <property type="entry name" value="RmlC-like cupins"/>
    <property type="match status" value="1"/>
</dbReference>
<protein>
    <submittedName>
        <fullName evidence="3">Mannose-6-phosphate isomerase class I</fullName>
    </submittedName>
</protein>
<gene>
    <name evidence="3" type="ORF">CLV25_101318</name>
</gene>
<reference evidence="3 4" key="1">
    <citation type="submission" date="2019-03" db="EMBL/GenBank/DDBJ databases">
        <title>Genomic Encyclopedia of Archaeal and Bacterial Type Strains, Phase II (KMG-II): from individual species to whole genera.</title>
        <authorList>
            <person name="Goeker M."/>
        </authorList>
    </citation>
    <scope>NUCLEOTIDE SEQUENCE [LARGE SCALE GENOMIC DNA]</scope>
    <source>
        <strain evidence="3 4">RL-C</strain>
    </source>
</reference>
<keyword evidence="4" id="KW-1185">Reference proteome</keyword>
<organism evidence="3 4">
    <name type="scientific">Acetobacteroides hydrogenigenes</name>
    <dbReference type="NCBI Taxonomy" id="979970"/>
    <lineage>
        <taxon>Bacteria</taxon>
        <taxon>Pseudomonadati</taxon>
        <taxon>Bacteroidota</taxon>
        <taxon>Bacteroidia</taxon>
        <taxon>Bacteroidales</taxon>
        <taxon>Rikenellaceae</taxon>
        <taxon>Acetobacteroides</taxon>
    </lineage>
</organism>
<evidence type="ECO:0000313" key="3">
    <source>
        <dbReference type="EMBL" id="TCN73100.1"/>
    </source>
</evidence>
<dbReference type="GO" id="GO:0016853">
    <property type="term" value="F:isomerase activity"/>
    <property type="evidence" value="ECO:0007669"/>
    <property type="project" value="UniProtKB-KW"/>
</dbReference>
<sequence>MMSNLNSKRNTAQFLLPLHKDGETAGQYDIYPSLKVSEDAVSEGFGSLAARIAGCKQVLLEGYVGVFFDDYRNELEKELLKLGVASTWVDVSTAMKSEGDISAMVEPFLGGDDPIFGKRTTLTLSDFFVAEKLQALKPAGGLTIAYGVGASLLDWDAELIYLDLSKNELQFRSRAGSITNIGCSKPDAAKKMYKRFYFVDWVVCNRRKQELVALVDVFVDAQRDMPTWIGGDAARATLATMSQNMFRVRPWFEPGAWGGQWIKDKIEGLNDDVPNYAWSFELIVPENGLLIQGGDTLLEISFDWLMYHDAKAVLGHCHEQFGTEFPIRFDFLDTYSGGNLSVQCHPQVEYIREQFGESFTQEETYYILDAEPDAKVYLGFQEDIEPAKFEQALTDSFTNNEPMEVERYVQVLPSRKHDLFLIPPGTIHGSGINNLVLEISTTPYIFTFKMYDWLRLDLDGKPRPINIERGMENLCFDRKGERVPNELVAHPALLDEGHDWKLYHLQTHPKHSYDVVRYHFASEVTISTNNRCLVMSLVEGTSVEVVSENGLTQQFSYAETFVVPAAAGSVRVRQQGGSEAILVVAFIK</sequence>
<dbReference type="Proteomes" id="UP000294830">
    <property type="component" value="Unassembled WGS sequence"/>
</dbReference>
<evidence type="ECO:0000256" key="2">
    <source>
        <dbReference type="ARBA" id="ARBA00022833"/>
    </source>
</evidence>
<dbReference type="AlphaFoldDB" id="A0A4R2F763"/>
<dbReference type="PANTHER" id="PTHR42742">
    <property type="entry name" value="TRANSCRIPTIONAL REPRESSOR MPRA"/>
    <property type="match status" value="1"/>
</dbReference>
<comment type="caution">
    <text evidence="3">The sequence shown here is derived from an EMBL/GenBank/DDBJ whole genome shotgun (WGS) entry which is preliminary data.</text>
</comment>
<dbReference type="PANTHER" id="PTHR42742:SF3">
    <property type="entry name" value="FRUCTOKINASE"/>
    <property type="match status" value="1"/>
</dbReference>
<dbReference type="InterPro" id="IPR011051">
    <property type="entry name" value="RmlC_Cupin_sf"/>
</dbReference>
<evidence type="ECO:0000256" key="1">
    <source>
        <dbReference type="ARBA" id="ARBA00022723"/>
    </source>
</evidence>
<dbReference type="EMBL" id="SLWB01000001">
    <property type="protein sequence ID" value="TCN73100.1"/>
    <property type="molecule type" value="Genomic_DNA"/>
</dbReference>
<dbReference type="RefSeq" id="WP_243649577.1">
    <property type="nucleotide sequence ID" value="NZ_SLWB01000001.1"/>
</dbReference>
<name>A0A4R2F763_9BACT</name>
<keyword evidence="1" id="KW-0479">Metal-binding</keyword>
<dbReference type="InterPro" id="IPR014710">
    <property type="entry name" value="RmlC-like_jellyroll"/>
</dbReference>